<proteinExistence type="predicted"/>
<reference evidence="1" key="1">
    <citation type="submission" date="2022-11" db="EMBL/GenBank/DDBJ databases">
        <title>Centuries of genome instability and evolution in soft-shell clam transmissible cancer (bioRxiv).</title>
        <authorList>
            <person name="Hart S.F.M."/>
            <person name="Yonemitsu M.A."/>
            <person name="Giersch R.M."/>
            <person name="Beal B.F."/>
            <person name="Arriagada G."/>
            <person name="Davis B.W."/>
            <person name="Ostrander E.A."/>
            <person name="Goff S.P."/>
            <person name="Metzger M.J."/>
        </authorList>
    </citation>
    <scope>NUCLEOTIDE SEQUENCE</scope>
    <source>
        <strain evidence="1">MELC-2E11</strain>
        <tissue evidence="1">Siphon/mantle</tissue>
    </source>
</reference>
<dbReference type="PANTHER" id="PTHR33568:SF3">
    <property type="entry name" value="DNA-DIRECTED DNA POLYMERASE"/>
    <property type="match status" value="1"/>
</dbReference>
<dbReference type="EMBL" id="CP111024">
    <property type="protein sequence ID" value="WAR24841.1"/>
    <property type="molecule type" value="Genomic_DNA"/>
</dbReference>
<accession>A0ABY7FVH3</accession>
<sequence>MAGQTGARPKMISVSTFNNIIKWNYDKIEKNPGIRSLAKLMLNMFRGKVCQQTNLTKTTYISDPSEFFDMTTSDQQQVKNVRIIIGESVQ</sequence>
<evidence type="ECO:0000313" key="1">
    <source>
        <dbReference type="EMBL" id="WAR24841.1"/>
    </source>
</evidence>
<keyword evidence="2" id="KW-1185">Reference proteome</keyword>
<organism evidence="1 2">
    <name type="scientific">Mya arenaria</name>
    <name type="common">Soft-shell clam</name>
    <dbReference type="NCBI Taxonomy" id="6604"/>
    <lineage>
        <taxon>Eukaryota</taxon>
        <taxon>Metazoa</taxon>
        <taxon>Spiralia</taxon>
        <taxon>Lophotrochozoa</taxon>
        <taxon>Mollusca</taxon>
        <taxon>Bivalvia</taxon>
        <taxon>Autobranchia</taxon>
        <taxon>Heteroconchia</taxon>
        <taxon>Euheterodonta</taxon>
        <taxon>Imparidentia</taxon>
        <taxon>Neoheterodontei</taxon>
        <taxon>Myida</taxon>
        <taxon>Myoidea</taxon>
        <taxon>Myidae</taxon>
        <taxon>Mya</taxon>
    </lineage>
</organism>
<name>A0ABY7FVH3_MYAAR</name>
<gene>
    <name evidence="1" type="ORF">MAR_038510</name>
</gene>
<dbReference type="Proteomes" id="UP001164746">
    <property type="component" value="Chromosome 13"/>
</dbReference>
<evidence type="ECO:0000313" key="2">
    <source>
        <dbReference type="Proteomes" id="UP001164746"/>
    </source>
</evidence>
<dbReference type="PANTHER" id="PTHR33568">
    <property type="entry name" value="DNA POLYMERASE"/>
    <property type="match status" value="1"/>
</dbReference>
<protein>
    <submittedName>
        <fullName evidence="1">Uncharacterized protein</fullName>
    </submittedName>
</protein>